<dbReference type="OrthoDB" id="9938299at2759"/>
<dbReference type="InterPro" id="IPR036388">
    <property type="entry name" value="WH-like_DNA-bd_sf"/>
</dbReference>
<dbReference type="InterPro" id="IPR032171">
    <property type="entry name" value="COR-A"/>
</dbReference>
<evidence type="ECO:0000313" key="4">
    <source>
        <dbReference type="EMBL" id="RMX52769.1"/>
    </source>
</evidence>
<feature type="domain" description="COR" evidence="3">
    <location>
        <begin position="435"/>
        <end position="595"/>
    </location>
</feature>
<keyword evidence="5" id="KW-1185">Reference proteome</keyword>
<accession>A0A3M6UGR9</accession>
<dbReference type="Gene3D" id="3.40.50.300">
    <property type="entry name" value="P-loop containing nucleotide triphosphate hydrolases"/>
    <property type="match status" value="2"/>
</dbReference>
<gene>
    <name evidence="4" type="ORF">pdam_00014228</name>
</gene>
<dbReference type="Pfam" id="PF16095">
    <property type="entry name" value="COR-A"/>
    <property type="match status" value="1"/>
</dbReference>
<organism evidence="4 5">
    <name type="scientific">Pocillopora damicornis</name>
    <name type="common">Cauliflower coral</name>
    <name type="synonym">Millepora damicornis</name>
    <dbReference type="NCBI Taxonomy" id="46731"/>
    <lineage>
        <taxon>Eukaryota</taxon>
        <taxon>Metazoa</taxon>
        <taxon>Cnidaria</taxon>
        <taxon>Anthozoa</taxon>
        <taxon>Hexacorallia</taxon>
        <taxon>Scleractinia</taxon>
        <taxon>Astrocoeniina</taxon>
        <taxon>Pocilloporidae</taxon>
        <taxon>Pocillopora</taxon>
    </lineage>
</organism>
<dbReference type="Gene3D" id="1.10.10.10">
    <property type="entry name" value="Winged helix-like DNA-binding domain superfamily/Winged helix DNA-binding domain"/>
    <property type="match status" value="1"/>
</dbReference>
<name>A0A3M6UGR9_POCDA</name>
<dbReference type="PANTHER" id="PTHR47508:SF1">
    <property type="entry name" value="NON-SPECIFIC SERINE_THREONINE PROTEIN KINASE"/>
    <property type="match status" value="1"/>
</dbReference>
<proteinExistence type="predicted"/>
<reference evidence="4 5" key="1">
    <citation type="journal article" date="2018" name="Sci. Rep.">
        <title>Comparative analysis of the Pocillopora damicornis genome highlights role of immune system in coral evolution.</title>
        <authorList>
            <person name="Cunning R."/>
            <person name="Bay R.A."/>
            <person name="Gillette P."/>
            <person name="Baker A.C."/>
            <person name="Traylor-Knowles N."/>
        </authorList>
    </citation>
    <scope>NUCLEOTIDE SEQUENCE [LARGE SCALE GENOMIC DNA]</scope>
    <source>
        <strain evidence="4">RSMAS</strain>
        <tissue evidence="4">Whole animal</tissue>
    </source>
</reference>
<keyword evidence="1" id="KW-0677">Repeat</keyword>
<evidence type="ECO:0000313" key="5">
    <source>
        <dbReference type="Proteomes" id="UP000275408"/>
    </source>
</evidence>
<dbReference type="SUPFAM" id="SSF52540">
    <property type="entry name" value="P-loop containing nucleoside triphosphate hydrolases"/>
    <property type="match status" value="1"/>
</dbReference>
<protein>
    <recommendedName>
        <fullName evidence="3">COR domain-containing protein</fullName>
    </recommendedName>
</protein>
<sequence>MEVTTLLDFDIDKTIFTLAIGILRRIQKREKEILELQTPLTKEPPEILARGPIALRAYHKALAEGKTSVKRVPIMVIGQDRSGKTSLTKSLKGQLFNPDEDSTVGIDFDPSHFEVSTETWKAGEKEQEGTTASISYEHHAAQLIAGALMVDNQTLEEKAMGLIKPEDTLTVKGDVSALIPRFLSGEKRESIKEPGRSIQAGSSGEQPKRFSSSFSETTKIEATSSGFEPADRMPEEIAALVQTLLRKEKNVEDEEGIYAVVWDFGGQSVYYVTHPLFLTSRAVYLLVYDLSRNPYETASPPCKQGMFKLFQDNFNLKTNLDYLDFWMTSVASLATEGGNRQESTGCKLLPENLPCVFLVCTHADQPHGGADPRALACEIFHVLQNKPYSSHLYERVFVVDNSKSGGESECPEVLLLRQTVRSVAEELPQMKDAIPIRWLQYEKALHVIQKEGYRWISFQRAKQVASEKCKIVDDEEFLTVLNFLHDQRILIHFDDSPQLNKLVVLDPQWLIDVFKKVITVKPFDSEEREFRHLWSKLEKTGILAEKLLEHLWGSLLQQEETCESLVAIMEKFSLMCLWPSSAPLCDKQYLVPSMLMSYPPKGVIKLLESRKNPSLFLKLQSCQIPPSLFPRLVLQFLQWCTYEFQSAEDPKLHHNFARFFISPNGGCSIILLCHPSSVEVVLLGERENGDLSEDVQSKMTSSVDENPCTDPFIAHVARSVRRQLSLIFECMRKEFFWFNSMRHEVCFLCPVCSQGGTINYCQTHRAQDCMQEECLHFWSESELLSSPEAVICRESVDAVKTRIKLKQFSPWLTHPDEKKTSGGAYPLLPAMEAHEGEREDNALALPSAHALPPAVQGTLLSPSCDATEVVIRFQKDLHLDQTSLESPKDDTKIMIRCLAREAKFSNRLDVVKHLREVSPAGITGPLLPDDLDVRDVPFQQSRDLSVNLSGGDEWMIVAERLGLSPAEIRFLEKRSRNPFEEALVHCRNHQYLTVGELYDVLVESGYPAYADFL</sequence>
<dbReference type="InterPro" id="IPR027417">
    <property type="entry name" value="P-loop_NTPase"/>
</dbReference>
<evidence type="ECO:0000256" key="2">
    <source>
        <dbReference type="SAM" id="MobiDB-lite"/>
    </source>
</evidence>
<dbReference type="SUPFAM" id="SSF47986">
    <property type="entry name" value="DEATH domain"/>
    <property type="match status" value="1"/>
</dbReference>
<evidence type="ECO:0000256" key="1">
    <source>
        <dbReference type="ARBA" id="ARBA00022737"/>
    </source>
</evidence>
<dbReference type="AlphaFoldDB" id="A0A3M6UGR9"/>
<comment type="caution">
    <text evidence="4">The sequence shown here is derived from an EMBL/GenBank/DDBJ whole genome shotgun (WGS) entry which is preliminary data.</text>
</comment>
<dbReference type="Pfam" id="PF08477">
    <property type="entry name" value="Roc"/>
    <property type="match status" value="1"/>
</dbReference>
<dbReference type="Proteomes" id="UP000275408">
    <property type="component" value="Unassembled WGS sequence"/>
</dbReference>
<evidence type="ECO:0000259" key="3">
    <source>
        <dbReference type="Pfam" id="PF16095"/>
    </source>
</evidence>
<feature type="region of interest" description="Disordered" evidence="2">
    <location>
        <begin position="188"/>
        <end position="228"/>
    </location>
</feature>
<dbReference type="PANTHER" id="PTHR47508">
    <property type="entry name" value="SAM DOMAIN-CONTAINING PROTEIN-RELATED"/>
    <property type="match status" value="1"/>
</dbReference>
<dbReference type="InterPro" id="IPR011029">
    <property type="entry name" value="DEATH-like_dom_sf"/>
</dbReference>
<dbReference type="EMBL" id="RCHS01001580">
    <property type="protein sequence ID" value="RMX52769.1"/>
    <property type="molecule type" value="Genomic_DNA"/>
</dbReference>
<feature type="compositionally biased region" description="Polar residues" evidence="2">
    <location>
        <begin position="199"/>
        <end position="226"/>
    </location>
</feature>
<dbReference type="Gene3D" id="1.10.533.10">
    <property type="entry name" value="Death Domain, Fas"/>
    <property type="match status" value="1"/>
</dbReference>